<sequence length="342" mass="37887">MRLFGVVDGFIDRKDRAAWLTGIFDGSFRVLPTLPREHVLAAAIADALNGATAGTFPLEFEAKRGHLVRYTTPELSTLRVSVAPIAKPSRPVARGVWNEEHTIGVEVLKKLEGNDHTAQLDELAELSERIETFLQRDELRELAGGVMVDVDRNPVAESEDLMKGKYRALIRATYHRELETEFAELVPPAADATLSGEHAIAEAIKDALNSAAGGTFGESFDATRHHLVRFDVPGLQTLRVSVAPLAKPSRPAARWVWNEQHTIGVAIQQKITSSAGNLDQLDNLALLSQQIEDYLRYDDLQYLAGGQLTEIARDPVLSFEALAEREYRAVLRLSYLRDIDTN</sequence>
<evidence type="ECO:0000313" key="1">
    <source>
        <dbReference type="EMBL" id="PQO39345.1"/>
    </source>
</evidence>
<organism evidence="1 2">
    <name type="scientific">Blastopirellula marina</name>
    <dbReference type="NCBI Taxonomy" id="124"/>
    <lineage>
        <taxon>Bacteria</taxon>
        <taxon>Pseudomonadati</taxon>
        <taxon>Planctomycetota</taxon>
        <taxon>Planctomycetia</taxon>
        <taxon>Pirellulales</taxon>
        <taxon>Pirellulaceae</taxon>
        <taxon>Blastopirellula</taxon>
    </lineage>
</organism>
<dbReference type="Proteomes" id="UP000240009">
    <property type="component" value="Unassembled WGS sequence"/>
</dbReference>
<dbReference type="EMBL" id="PUIA01000016">
    <property type="protein sequence ID" value="PQO39345.1"/>
    <property type="molecule type" value="Genomic_DNA"/>
</dbReference>
<comment type="caution">
    <text evidence="1">The sequence shown here is derived from an EMBL/GenBank/DDBJ whole genome shotgun (WGS) entry which is preliminary data.</text>
</comment>
<dbReference type="AlphaFoldDB" id="A0A2S8G4G9"/>
<dbReference type="RefSeq" id="WP_105350753.1">
    <property type="nucleotide sequence ID" value="NZ_PUIA01000016.1"/>
</dbReference>
<protein>
    <submittedName>
        <fullName evidence="1">Uncharacterized protein</fullName>
    </submittedName>
</protein>
<reference evidence="1 2" key="1">
    <citation type="submission" date="2018-02" db="EMBL/GenBank/DDBJ databases">
        <title>Comparative genomes isolates from brazilian mangrove.</title>
        <authorList>
            <person name="Araujo J.E."/>
            <person name="Taketani R.G."/>
            <person name="Silva M.C.P."/>
            <person name="Loureco M.V."/>
            <person name="Andreote F.D."/>
        </authorList>
    </citation>
    <scope>NUCLEOTIDE SEQUENCE [LARGE SCALE GENOMIC DNA]</scope>
    <source>
        <strain evidence="1 2">HEX-2 MGV</strain>
    </source>
</reference>
<name>A0A2S8G4G9_9BACT</name>
<gene>
    <name evidence="1" type="ORF">C5Y96_05685</name>
</gene>
<evidence type="ECO:0000313" key="2">
    <source>
        <dbReference type="Proteomes" id="UP000240009"/>
    </source>
</evidence>
<proteinExistence type="predicted"/>
<accession>A0A2S8G4G9</accession>